<dbReference type="OrthoDB" id="9808773at2"/>
<evidence type="ECO:0000256" key="4">
    <source>
        <dbReference type="ARBA" id="ARBA00022679"/>
    </source>
</evidence>
<dbReference type="PANTHER" id="PTHR31760">
    <property type="entry name" value="S-ADENOSYL-L-METHIONINE-DEPENDENT METHYLTRANSFERASES SUPERFAMILY PROTEIN"/>
    <property type="match status" value="1"/>
</dbReference>
<accession>A0A3R9YD99</accession>
<organism evidence="8 9">
    <name type="scientific">Vagococcus humatus</name>
    <dbReference type="NCBI Taxonomy" id="1889241"/>
    <lineage>
        <taxon>Bacteria</taxon>
        <taxon>Bacillati</taxon>
        <taxon>Bacillota</taxon>
        <taxon>Bacilli</taxon>
        <taxon>Lactobacillales</taxon>
        <taxon>Enterococcaceae</taxon>
        <taxon>Vagococcus</taxon>
    </lineage>
</organism>
<evidence type="ECO:0000256" key="3">
    <source>
        <dbReference type="ARBA" id="ARBA00022603"/>
    </source>
</evidence>
<evidence type="ECO:0000256" key="7">
    <source>
        <dbReference type="SAM" id="MobiDB-lite"/>
    </source>
</evidence>
<comment type="similarity">
    <text evidence="6">Belongs to the methyltransferase superfamily. RNA methyltransferase RsmG family.</text>
</comment>
<feature type="binding site" evidence="6">
    <location>
        <begin position="129"/>
        <end position="130"/>
    </location>
    <ligand>
        <name>S-adenosyl-L-methionine</name>
        <dbReference type="ChEBI" id="CHEBI:59789"/>
    </ligand>
</feature>
<keyword evidence="9" id="KW-1185">Reference proteome</keyword>
<keyword evidence="1 6" id="KW-0963">Cytoplasm</keyword>
<dbReference type="RefSeq" id="WP_125943899.1">
    <property type="nucleotide sequence ID" value="NZ_PXZH01000007.1"/>
</dbReference>
<feature type="binding site" evidence="6">
    <location>
        <position position="83"/>
    </location>
    <ligand>
        <name>S-adenosyl-L-methionine</name>
        <dbReference type="ChEBI" id="CHEBI:59789"/>
    </ligand>
</feature>
<comment type="function">
    <text evidence="6">Specifically methylates the N7 position of a guanine in 16S rRNA.</text>
</comment>
<gene>
    <name evidence="6" type="primary">rsmG</name>
    <name evidence="8" type="ORF">C7P63_09390</name>
</gene>
<sequence length="239" mass="27321">MNPNEFQEYLAQAGIVLSEKQLAQFQRYYELLVEWNEKMNLTAITEKEEVYLKHFYDSLMVAHSMDLTEKPITLCDVGSGAGFPSIPLKIVYPNIQVTIVDSLNKRINFLTHLCEELELEGVSLYHDRAELFGQNKQFREQFDLVTARAVARLNVLTELCLPLVKKQGSFLAMKAAKSEEELTEAMKAIKLLGGKVVKEEKVSLPLSEDTRYIITIQKKKETPNKYPRKPGTPNKKPIK</sequence>
<dbReference type="FunFam" id="3.40.50.150:FF:000041">
    <property type="entry name" value="Ribosomal RNA small subunit methyltransferase G"/>
    <property type="match status" value="1"/>
</dbReference>
<dbReference type="PIRSF" id="PIRSF003078">
    <property type="entry name" value="GidB"/>
    <property type="match status" value="1"/>
</dbReference>
<feature type="region of interest" description="Disordered" evidence="7">
    <location>
        <begin position="219"/>
        <end position="239"/>
    </location>
</feature>
<dbReference type="PANTHER" id="PTHR31760:SF0">
    <property type="entry name" value="S-ADENOSYL-L-METHIONINE-DEPENDENT METHYLTRANSFERASES SUPERFAMILY PROTEIN"/>
    <property type="match status" value="1"/>
</dbReference>
<comment type="subcellular location">
    <subcellularLocation>
        <location evidence="6">Cytoplasm</location>
    </subcellularLocation>
</comment>
<feature type="binding site" evidence="6">
    <location>
        <position position="78"/>
    </location>
    <ligand>
        <name>S-adenosyl-L-methionine</name>
        <dbReference type="ChEBI" id="CHEBI:59789"/>
    </ligand>
</feature>
<dbReference type="GO" id="GO:0005829">
    <property type="term" value="C:cytosol"/>
    <property type="evidence" value="ECO:0007669"/>
    <property type="project" value="TreeGrafter"/>
</dbReference>
<dbReference type="GO" id="GO:0070043">
    <property type="term" value="F:rRNA (guanine-N7-)-methyltransferase activity"/>
    <property type="evidence" value="ECO:0007669"/>
    <property type="project" value="UniProtKB-UniRule"/>
</dbReference>
<proteinExistence type="inferred from homology"/>
<dbReference type="Proteomes" id="UP000277864">
    <property type="component" value="Unassembled WGS sequence"/>
</dbReference>
<dbReference type="Pfam" id="PF02527">
    <property type="entry name" value="GidB"/>
    <property type="match status" value="1"/>
</dbReference>
<keyword evidence="2 6" id="KW-0698">rRNA processing</keyword>
<reference evidence="8 9" key="1">
    <citation type="submission" date="2018-03" db="EMBL/GenBank/DDBJ databases">
        <authorList>
            <person name="Gulvik C.A."/>
        </authorList>
    </citation>
    <scope>NUCLEOTIDE SEQUENCE [LARGE SCALE GENOMIC DNA]</scope>
    <source>
        <strain evidence="8 9">JCM 31581</strain>
    </source>
</reference>
<dbReference type="HAMAP" id="MF_00074">
    <property type="entry name" value="16SrRNA_methyltr_G"/>
    <property type="match status" value="1"/>
</dbReference>
<evidence type="ECO:0000256" key="5">
    <source>
        <dbReference type="ARBA" id="ARBA00022691"/>
    </source>
</evidence>
<feature type="binding site" evidence="6">
    <location>
        <position position="148"/>
    </location>
    <ligand>
        <name>S-adenosyl-L-methionine</name>
        <dbReference type="ChEBI" id="CHEBI:59789"/>
    </ligand>
</feature>
<evidence type="ECO:0000313" key="9">
    <source>
        <dbReference type="Proteomes" id="UP000277864"/>
    </source>
</evidence>
<dbReference type="InterPro" id="IPR003682">
    <property type="entry name" value="rRNA_ssu_MeTfrase_G"/>
</dbReference>
<dbReference type="SUPFAM" id="SSF53335">
    <property type="entry name" value="S-adenosyl-L-methionine-dependent methyltransferases"/>
    <property type="match status" value="1"/>
</dbReference>
<dbReference type="NCBIfam" id="TIGR00138">
    <property type="entry name" value="rsmG_gidB"/>
    <property type="match status" value="1"/>
</dbReference>
<evidence type="ECO:0000313" key="8">
    <source>
        <dbReference type="EMBL" id="RST88592.1"/>
    </source>
</evidence>
<keyword evidence="5 6" id="KW-0949">S-adenosyl-L-methionine</keyword>
<dbReference type="EMBL" id="PXZH01000007">
    <property type="protein sequence ID" value="RST88592.1"/>
    <property type="molecule type" value="Genomic_DNA"/>
</dbReference>
<dbReference type="InterPro" id="IPR029063">
    <property type="entry name" value="SAM-dependent_MTases_sf"/>
</dbReference>
<evidence type="ECO:0000256" key="6">
    <source>
        <dbReference type="HAMAP-Rule" id="MF_00074"/>
    </source>
</evidence>
<dbReference type="Gene3D" id="3.40.50.150">
    <property type="entry name" value="Vaccinia Virus protein VP39"/>
    <property type="match status" value="1"/>
</dbReference>
<evidence type="ECO:0000256" key="1">
    <source>
        <dbReference type="ARBA" id="ARBA00022490"/>
    </source>
</evidence>
<evidence type="ECO:0000256" key="2">
    <source>
        <dbReference type="ARBA" id="ARBA00022552"/>
    </source>
</evidence>
<protein>
    <recommendedName>
        <fullName evidence="6">Ribosomal RNA small subunit methyltransferase G</fullName>
        <ecNumber evidence="6">2.1.1.-</ecNumber>
    </recommendedName>
    <alternativeName>
        <fullName evidence="6">16S rRNA 7-methylguanosine methyltransferase</fullName>
        <shortName evidence="6">16S rRNA m7G methyltransferase</shortName>
    </alternativeName>
</protein>
<name>A0A3R9YD99_9ENTE</name>
<dbReference type="EC" id="2.1.1.-" evidence="6"/>
<keyword evidence="4 6" id="KW-0808">Transferase</keyword>
<comment type="caution">
    <text evidence="6">Lacks conserved residue(s) required for the propagation of feature annotation.</text>
</comment>
<keyword evidence="3 6" id="KW-0489">Methyltransferase</keyword>
<comment type="caution">
    <text evidence="8">The sequence shown here is derived from an EMBL/GenBank/DDBJ whole genome shotgun (WGS) entry which is preliminary data.</text>
</comment>
<dbReference type="AlphaFoldDB" id="A0A3R9YD99"/>